<keyword evidence="7" id="KW-1185">Reference proteome</keyword>
<dbReference type="Gene3D" id="1.20.120.1630">
    <property type="match status" value="1"/>
</dbReference>
<evidence type="ECO:0000313" key="6">
    <source>
        <dbReference type="EMBL" id="QEG36673.1"/>
    </source>
</evidence>
<evidence type="ECO:0000313" key="7">
    <source>
        <dbReference type="Proteomes" id="UP000323917"/>
    </source>
</evidence>
<reference evidence="6 7" key="1">
    <citation type="submission" date="2019-08" db="EMBL/GenBank/DDBJ databases">
        <title>Deep-cultivation of Planctomycetes and their phenomic and genomic characterization uncovers novel biology.</title>
        <authorList>
            <person name="Wiegand S."/>
            <person name="Jogler M."/>
            <person name="Boedeker C."/>
            <person name="Pinto D."/>
            <person name="Vollmers J."/>
            <person name="Rivas-Marin E."/>
            <person name="Kohn T."/>
            <person name="Peeters S.H."/>
            <person name="Heuer A."/>
            <person name="Rast P."/>
            <person name="Oberbeckmann S."/>
            <person name="Bunk B."/>
            <person name="Jeske O."/>
            <person name="Meyerdierks A."/>
            <person name="Storesund J.E."/>
            <person name="Kallscheuer N."/>
            <person name="Luecker S."/>
            <person name="Lage O.M."/>
            <person name="Pohl T."/>
            <person name="Merkel B.J."/>
            <person name="Hornburger P."/>
            <person name="Mueller R.-W."/>
            <person name="Bruemmer F."/>
            <person name="Labrenz M."/>
            <person name="Spormann A.M."/>
            <person name="Op den Camp H."/>
            <person name="Overmann J."/>
            <person name="Amann R."/>
            <person name="Jetten M.S.M."/>
            <person name="Mascher T."/>
            <person name="Medema M.H."/>
            <person name="Devos D.P."/>
            <person name="Kaster A.-K."/>
            <person name="Ovreas L."/>
            <person name="Rohde M."/>
            <person name="Galperin M.Y."/>
            <person name="Jogler C."/>
        </authorList>
    </citation>
    <scope>NUCLEOTIDE SEQUENCE [LARGE SCALE GENOMIC DNA]</scope>
    <source>
        <strain evidence="6 7">Pr1d</strain>
    </source>
</reference>
<dbReference type="InterPro" id="IPR007318">
    <property type="entry name" value="Phopholipid_MeTrfase"/>
</dbReference>
<evidence type="ECO:0000256" key="4">
    <source>
        <dbReference type="ARBA" id="ARBA00023136"/>
    </source>
</evidence>
<dbReference type="RefSeq" id="WP_148074994.1">
    <property type="nucleotide sequence ID" value="NZ_CP042913.1"/>
</dbReference>
<dbReference type="GO" id="GO:0032259">
    <property type="term" value="P:methylation"/>
    <property type="evidence" value="ECO:0007669"/>
    <property type="project" value="UniProtKB-KW"/>
</dbReference>
<feature type="transmembrane region" description="Helical" evidence="5">
    <location>
        <begin position="217"/>
        <end position="234"/>
    </location>
</feature>
<dbReference type="EMBL" id="CP042913">
    <property type="protein sequence ID" value="QEG36673.1"/>
    <property type="molecule type" value="Genomic_DNA"/>
</dbReference>
<feature type="transmembrane region" description="Helical" evidence="5">
    <location>
        <begin position="106"/>
        <end position="133"/>
    </location>
</feature>
<dbReference type="GO" id="GO:0008168">
    <property type="term" value="F:methyltransferase activity"/>
    <property type="evidence" value="ECO:0007669"/>
    <property type="project" value="UniProtKB-KW"/>
</dbReference>
<protein>
    <submittedName>
        <fullName evidence="6">Isoprenylcysteine carboxyl methyltransferase (ICMT) family protein</fullName>
    </submittedName>
</protein>
<proteinExistence type="predicted"/>
<feature type="transmembrane region" description="Helical" evidence="5">
    <location>
        <begin position="186"/>
        <end position="205"/>
    </location>
</feature>
<keyword evidence="6" id="KW-0489">Methyltransferase</keyword>
<feature type="transmembrane region" description="Helical" evidence="5">
    <location>
        <begin position="13"/>
        <end position="31"/>
    </location>
</feature>
<keyword evidence="2 5" id="KW-0812">Transmembrane</keyword>
<dbReference type="PANTHER" id="PTHR12714:SF9">
    <property type="entry name" value="PROTEIN-S-ISOPRENYLCYSTEINE O-METHYLTRANSFERASE"/>
    <property type="match status" value="1"/>
</dbReference>
<gene>
    <name evidence="6" type="ORF">Pr1d_39880</name>
</gene>
<accession>A0A5B9QRR5</accession>
<dbReference type="GO" id="GO:0012505">
    <property type="term" value="C:endomembrane system"/>
    <property type="evidence" value="ECO:0007669"/>
    <property type="project" value="UniProtKB-SubCell"/>
</dbReference>
<dbReference type="Proteomes" id="UP000323917">
    <property type="component" value="Chromosome"/>
</dbReference>
<dbReference type="AlphaFoldDB" id="A0A5B9QRR5"/>
<dbReference type="PANTHER" id="PTHR12714">
    <property type="entry name" value="PROTEIN-S ISOPRENYLCYSTEINE O-METHYLTRANSFERASE"/>
    <property type="match status" value="1"/>
</dbReference>
<evidence type="ECO:0000256" key="2">
    <source>
        <dbReference type="ARBA" id="ARBA00022692"/>
    </source>
</evidence>
<dbReference type="Pfam" id="PF04191">
    <property type="entry name" value="PEMT"/>
    <property type="match status" value="1"/>
</dbReference>
<keyword evidence="4 5" id="KW-0472">Membrane</keyword>
<keyword evidence="6" id="KW-0808">Transferase</keyword>
<evidence type="ECO:0000256" key="5">
    <source>
        <dbReference type="SAM" id="Phobius"/>
    </source>
</evidence>
<keyword evidence="3 5" id="KW-1133">Transmembrane helix</keyword>
<evidence type="ECO:0000256" key="3">
    <source>
        <dbReference type="ARBA" id="ARBA00022989"/>
    </source>
</evidence>
<dbReference type="KEGG" id="bgok:Pr1d_39880"/>
<sequence length="246" mass="28675">MGLQKELKDSGNWLFRFRSYVPLIFVIPFLIKMRDYHFPWGSNGLHEVMHITSMAVVFSGLAVRALVAGYAPDGTSGRNTREQVATSINTTGLYSVVRHPLYVGNFLMWGGIIIFCFDFWLTLVFCLGFWLYYERIMFAEESFLRQKFGDRFREWAAKTPAFIPRLSNWVSPSRNFSWRRVLRQEYTTLFLAVFALFGEEILEHLAIDHRLVFEPEWVAFLGVAAIVYVVLRHLKKHTSLLNTLET</sequence>
<organism evidence="6 7">
    <name type="scientific">Bythopirellula goksoeyrii</name>
    <dbReference type="NCBI Taxonomy" id="1400387"/>
    <lineage>
        <taxon>Bacteria</taxon>
        <taxon>Pseudomonadati</taxon>
        <taxon>Planctomycetota</taxon>
        <taxon>Planctomycetia</taxon>
        <taxon>Pirellulales</taxon>
        <taxon>Lacipirellulaceae</taxon>
        <taxon>Bythopirellula</taxon>
    </lineage>
</organism>
<dbReference type="OrthoDB" id="5471300at2"/>
<evidence type="ECO:0000256" key="1">
    <source>
        <dbReference type="ARBA" id="ARBA00004127"/>
    </source>
</evidence>
<name>A0A5B9QRR5_9BACT</name>
<comment type="subcellular location">
    <subcellularLocation>
        <location evidence="1">Endomembrane system</location>
        <topology evidence="1">Multi-pass membrane protein</topology>
    </subcellularLocation>
</comment>